<keyword evidence="5" id="KW-1133">Transmembrane helix</keyword>
<dbReference type="PANTHER" id="PTHR31344">
    <property type="entry name" value="NUCLEAR PORE COMPLEX PROTEIN NUP205"/>
    <property type="match status" value="1"/>
</dbReference>
<evidence type="ECO:0000313" key="6">
    <source>
        <dbReference type="EMBL" id="KAH9317382.1"/>
    </source>
</evidence>
<evidence type="ECO:0000256" key="5">
    <source>
        <dbReference type="SAM" id="Phobius"/>
    </source>
</evidence>
<evidence type="ECO:0000313" key="7">
    <source>
        <dbReference type="Proteomes" id="UP000824469"/>
    </source>
</evidence>
<name>A0AA38G6P5_TAXCH</name>
<feature type="transmembrane region" description="Helical" evidence="5">
    <location>
        <begin position="1431"/>
        <end position="1453"/>
    </location>
</feature>
<comment type="caution">
    <text evidence="6">The sequence shown here is derived from an EMBL/GenBank/DDBJ whole genome shotgun (WGS) entry which is preliminary data.</text>
</comment>
<keyword evidence="4" id="KW-0539">Nucleus</keyword>
<feature type="transmembrane region" description="Helical" evidence="5">
    <location>
        <begin position="1322"/>
        <end position="1344"/>
    </location>
</feature>
<feature type="non-terminal residue" evidence="6">
    <location>
        <position position="1"/>
    </location>
</feature>
<proteinExistence type="inferred from homology"/>
<dbReference type="Proteomes" id="UP000824469">
    <property type="component" value="Unassembled WGS sequence"/>
</dbReference>
<dbReference type="EMBL" id="JAHRHJ020000004">
    <property type="protein sequence ID" value="KAH9317382.1"/>
    <property type="molecule type" value="Genomic_DNA"/>
</dbReference>
<evidence type="ECO:0000256" key="1">
    <source>
        <dbReference type="ARBA" id="ARBA00004123"/>
    </source>
</evidence>
<evidence type="ECO:0000256" key="3">
    <source>
        <dbReference type="ARBA" id="ARBA00022448"/>
    </source>
</evidence>
<evidence type="ECO:0000256" key="2">
    <source>
        <dbReference type="ARBA" id="ARBA00005892"/>
    </source>
</evidence>
<evidence type="ECO:0008006" key="8">
    <source>
        <dbReference type="Google" id="ProtNLM"/>
    </source>
</evidence>
<evidence type="ECO:0000256" key="4">
    <source>
        <dbReference type="ARBA" id="ARBA00023242"/>
    </source>
</evidence>
<organism evidence="6 7">
    <name type="scientific">Taxus chinensis</name>
    <name type="common">Chinese yew</name>
    <name type="synonym">Taxus wallichiana var. chinensis</name>
    <dbReference type="NCBI Taxonomy" id="29808"/>
    <lineage>
        <taxon>Eukaryota</taxon>
        <taxon>Viridiplantae</taxon>
        <taxon>Streptophyta</taxon>
        <taxon>Embryophyta</taxon>
        <taxon>Tracheophyta</taxon>
        <taxon>Spermatophyta</taxon>
        <taxon>Pinopsida</taxon>
        <taxon>Pinidae</taxon>
        <taxon>Conifers II</taxon>
        <taxon>Cupressales</taxon>
        <taxon>Taxaceae</taxon>
        <taxon>Taxus</taxon>
    </lineage>
</organism>
<gene>
    <name evidence="6" type="ORF">KI387_019151</name>
</gene>
<reference evidence="6 7" key="1">
    <citation type="journal article" date="2021" name="Nat. Plants">
        <title>The Taxus genome provides insights into paclitaxel biosynthesis.</title>
        <authorList>
            <person name="Xiong X."/>
            <person name="Gou J."/>
            <person name="Liao Q."/>
            <person name="Li Y."/>
            <person name="Zhou Q."/>
            <person name="Bi G."/>
            <person name="Li C."/>
            <person name="Du R."/>
            <person name="Wang X."/>
            <person name="Sun T."/>
            <person name="Guo L."/>
            <person name="Liang H."/>
            <person name="Lu P."/>
            <person name="Wu Y."/>
            <person name="Zhang Z."/>
            <person name="Ro D.K."/>
            <person name="Shang Y."/>
            <person name="Huang S."/>
            <person name="Yan J."/>
        </authorList>
    </citation>
    <scope>NUCLEOTIDE SEQUENCE [LARGE SCALE GENOMIC DNA]</scope>
    <source>
        <strain evidence="6">Ta-2019</strain>
    </source>
</reference>
<keyword evidence="3" id="KW-0813">Transport</keyword>
<comment type="subcellular location">
    <subcellularLocation>
        <location evidence="1">Nucleus</location>
    </subcellularLocation>
</comment>
<dbReference type="GO" id="GO:0005643">
    <property type="term" value="C:nuclear pore"/>
    <property type="evidence" value="ECO:0007669"/>
    <property type="project" value="InterPro"/>
</dbReference>
<keyword evidence="5" id="KW-0812">Transmembrane</keyword>
<comment type="similarity">
    <text evidence="2">Belongs to the NUP186/NUP192/NUP205 family.</text>
</comment>
<dbReference type="PANTHER" id="PTHR31344:SF0">
    <property type="entry name" value="NUCLEAR PORE COMPLEX PROTEIN NUP205"/>
    <property type="match status" value="1"/>
</dbReference>
<dbReference type="OMA" id="MTCFLSH"/>
<sequence length="1989" mass="226977">MVSYRQLLSLVESVLLGPEQALPHQRAELIHTLRGCLPNFKSFLEYPGPRDSDRSQVLSKEIRLPNAPPTILDDQDVQIRFLDICLNYPDAEIVQALKLSDDLNLNEIDCVSLLVAAHQEWGLLGREPLEILRLSAGLWFTERRALITTLFTLLRVAVLDEDLENDLLVDIHKFLEELFKSGLRQRLITIIKELNRDEPAGLGGPHSDRYVLDSRGALVQRYNVAQRERLSLSQCVVLSMLVVRINSQEAKDILSLLKDCAADTSDFQSIVKLQVAYTILFGLVIALMSDALSGPQDPSVSIIAPDSAFRREFQGIVMGTVSDATVEGFMDVVRLCWAVFMMLTSDGGIGRVTASGAHATDATNIRSCLERACAKNAFKFLLTRILRTAAFQNDDEDSVYMYNAYLHKLLTSFLSHPIGRDKAKELKDKAMNALGSYPVVNAYESMDDDTRAQQQAIQAQSEPFICLLELLTEIYQREPGLTDGNEALWNFVCFAGEDHSSYQTLVAFLSLLSTLASSEEGAKRVFQLLQSKAIRNVGWHTLFNSLNIYEQKFKRCLQNTRALLPDFQEGDARALVAYLRVLQRVIENGNSMERVLWFPDIEPLFKLLPYENVPPYLKGALRNAISTFVEVSPALKDTVWSFLEQYDLPVIVKPSAIGSNSQEVSSQVYEMRYELNEVEARREEYPSTLSYLHLLNVLVEKETDLRDNGRRFIGIFNFVRDQVFGPFSQRAYADPVEKWQLVVACLRHFQLMLGIYNITDEDAQKAVNQLPQADYVPPSSVDLIMQIPAIELMKDFMSGKTIFRNIMAILMLGVNNILEDRSNQLYGPGLEEAVHLCLELILLALERDSSLADYWRPIYQPLDIILSHDSRQIITLLEYVRYDLLPAIQICSIKIMDILSGRMVQLVSIIMEADAARNLMEDYASCLEARMQEFQALEKPAKDSGFLILQLLINNLSRPAPNVTHLLLKFDVDGPVDRTILQPKYHFSCLRVILHILEMLSNADANAVLHEFGFQVLLCPLVWMSVYPSFMLYFQHSVSKPDLVSLFGLQLIYELCVDALTGGPMIDLLRSEKYEFFMKHLDTFTCSPLPKRNNNQLIRISNLQQRAWLLKLYALELHTSDMDVITHRESCRRLISRLFLQDSLHMDQNNLAFRNFGIHQHINSTSESISKMKVLELLDVIQFRPPEISFNFPQAVLNFKEDLRVDEILGNSATIEKGGVYYYSERGDRIIDLAAFRDKLWQEYRQFETQSNSVLNPKRLADLKDTVQQLLIWGWKYNKNLEEHAAQLHVLVGWSQVVEVSVSRRMEFLENRPQALFESVQIYFFKLMLTIIGTTDLFTVCRILDASLGATTSQDCSLKMALFLTQVVLTCMAKLQDQSFLSPGGESTDNVTYIDILSSAHLSNSACHSILLKLVTAILRNESSETLRRRYFFVLMFYGICTCSQYAIMLSYFQYCRGMLDPDVSLGIMRDLLIEGQDGEDDVELQKIDNNQAELSQMNFSILKREVTALFDMVVKDATQGSEVGKAMAFYVLEAMLSLDQDQVFLNQIQSRGLLQGCLSDINNNSYQAVLLASADSIRRLYTVEAELALLLRVGYGYKKRGAQALFTLGILERLSSCRAVDVHLTEDSKWARAFKTGFGLPSQHDRHHQIVSPVLRLVFCLTQLIDISEFHEETNKVVREIIEFVIAHQGLFDRILRDDDSQVHVQSLEELELAIAILTKVWPFEGRDECGIVQALFNLMCVFFSEDTETSSKYIQYIQNSERVVEQTYGTRENLRKMELLVKRLQCNLISYLYCLVTRKNLRLSMSRPNITDGVFVGQYTFGRQRQPTLNLVASLLHQATTDLERTIEEKCLLLTKIQDVNELSRHEVDEIIEAYGRQEYLSASDSIRKRRYLVMIEMCSAAGHRERLLTIMLHVVEHALNIFYIHFENRLRVPDHLTPDTTSFLDKETKLGSKEDIMSFNESILHILERLEALNEDRAGHSLKVLH</sequence>
<keyword evidence="5" id="KW-0472">Membrane</keyword>
<dbReference type="Pfam" id="PF11894">
    <property type="entry name" value="Nup192"/>
    <property type="match status" value="1"/>
</dbReference>
<keyword evidence="7" id="KW-1185">Reference proteome</keyword>
<dbReference type="InterPro" id="IPR021827">
    <property type="entry name" value="Nup186/Nup192/Nup205"/>
</dbReference>
<protein>
    <recommendedName>
        <fullName evidence="8">Nuclear pore complex protein</fullName>
    </recommendedName>
</protein>
<accession>A0AA38G6P5</accession>